<evidence type="ECO:0000313" key="11">
    <source>
        <dbReference type="Proteomes" id="UP000250642"/>
    </source>
</evidence>
<protein>
    <submittedName>
        <fullName evidence="10">ABC transporter permease</fullName>
    </submittedName>
</protein>
<dbReference type="InterPro" id="IPR000515">
    <property type="entry name" value="MetI-like"/>
</dbReference>
<dbReference type="RefSeq" id="WP_113054650.1">
    <property type="nucleotide sequence ID" value="NZ_CP175536.1"/>
</dbReference>
<dbReference type="AlphaFoldDB" id="A0A329QK65"/>
<dbReference type="Gene3D" id="1.10.3720.10">
    <property type="entry name" value="MetI-like"/>
    <property type="match status" value="1"/>
</dbReference>
<dbReference type="PROSITE" id="PS50928">
    <property type="entry name" value="ABC_TM1"/>
    <property type="match status" value="1"/>
</dbReference>
<accession>A0A329QK65</accession>
<dbReference type="PANTHER" id="PTHR43357:SF4">
    <property type="entry name" value="INNER MEMBRANE ABC TRANSPORTER PERMEASE PROTEIN YDCV"/>
    <property type="match status" value="1"/>
</dbReference>
<dbReference type="Proteomes" id="UP000250642">
    <property type="component" value="Unassembled WGS sequence"/>
</dbReference>
<evidence type="ECO:0000256" key="1">
    <source>
        <dbReference type="ARBA" id="ARBA00004429"/>
    </source>
</evidence>
<keyword evidence="5 8" id="KW-0812">Transmembrane</keyword>
<comment type="caution">
    <text evidence="10">The sequence shown here is derived from an EMBL/GenBank/DDBJ whole genome shotgun (WGS) entry which is preliminary data.</text>
</comment>
<comment type="subcellular location">
    <subcellularLocation>
        <location evidence="1">Cell inner membrane</location>
        <topology evidence="1">Multi-pass membrane protein</topology>
    </subcellularLocation>
    <subcellularLocation>
        <location evidence="8">Cell membrane</location>
        <topology evidence="8">Multi-pass membrane protein</topology>
    </subcellularLocation>
</comment>
<dbReference type="CDD" id="cd06261">
    <property type="entry name" value="TM_PBP2"/>
    <property type="match status" value="1"/>
</dbReference>
<feature type="transmembrane region" description="Helical" evidence="8">
    <location>
        <begin position="104"/>
        <end position="124"/>
    </location>
</feature>
<evidence type="ECO:0000256" key="6">
    <source>
        <dbReference type="ARBA" id="ARBA00022989"/>
    </source>
</evidence>
<feature type="transmembrane region" description="Helical" evidence="8">
    <location>
        <begin position="236"/>
        <end position="258"/>
    </location>
</feature>
<evidence type="ECO:0000256" key="2">
    <source>
        <dbReference type="ARBA" id="ARBA00022448"/>
    </source>
</evidence>
<evidence type="ECO:0000259" key="9">
    <source>
        <dbReference type="PROSITE" id="PS50928"/>
    </source>
</evidence>
<feature type="transmembrane region" description="Helical" evidence="8">
    <location>
        <begin position="12"/>
        <end position="35"/>
    </location>
</feature>
<keyword evidence="3" id="KW-1003">Cell membrane</keyword>
<organism evidence="10 11">
    <name type="scientific">Paenibacillus taichungensis</name>
    <dbReference type="NCBI Taxonomy" id="484184"/>
    <lineage>
        <taxon>Bacteria</taxon>
        <taxon>Bacillati</taxon>
        <taxon>Bacillota</taxon>
        <taxon>Bacilli</taxon>
        <taxon>Bacillales</taxon>
        <taxon>Paenibacillaceae</taxon>
        <taxon>Paenibacillus</taxon>
    </lineage>
</organism>
<evidence type="ECO:0000256" key="8">
    <source>
        <dbReference type="RuleBase" id="RU363032"/>
    </source>
</evidence>
<dbReference type="SUPFAM" id="SSF161098">
    <property type="entry name" value="MetI-like"/>
    <property type="match status" value="1"/>
</dbReference>
<feature type="domain" description="ABC transmembrane type-1" evidence="9">
    <location>
        <begin position="66"/>
        <end position="254"/>
    </location>
</feature>
<evidence type="ECO:0000256" key="4">
    <source>
        <dbReference type="ARBA" id="ARBA00022519"/>
    </source>
</evidence>
<name>A0A329QK65_9BACL</name>
<feature type="transmembrane region" description="Helical" evidence="8">
    <location>
        <begin position="130"/>
        <end position="157"/>
    </location>
</feature>
<keyword evidence="7 8" id="KW-0472">Membrane</keyword>
<evidence type="ECO:0000313" key="10">
    <source>
        <dbReference type="EMBL" id="RAW12663.1"/>
    </source>
</evidence>
<keyword evidence="6 8" id="KW-1133">Transmembrane helix</keyword>
<evidence type="ECO:0000256" key="7">
    <source>
        <dbReference type="ARBA" id="ARBA00023136"/>
    </source>
</evidence>
<proteinExistence type="inferred from homology"/>
<keyword evidence="2 8" id="KW-0813">Transport</keyword>
<gene>
    <name evidence="10" type="ORF">DC345_20420</name>
</gene>
<reference evidence="10 11" key="1">
    <citation type="submission" date="2018-04" db="EMBL/GenBank/DDBJ databases">
        <title>Paenibacillus taichungensis Genome sequencing and assembly.</title>
        <authorList>
            <person name="Xu J."/>
            <person name="Rensing C."/>
            <person name="Mazhar H.S."/>
        </authorList>
    </citation>
    <scope>NUCLEOTIDE SEQUENCE [LARGE SCALE GENOMIC DNA]</scope>
    <source>
        <strain evidence="10 11">NC1</strain>
    </source>
</reference>
<keyword evidence="4" id="KW-0997">Cell inner membrane</keyword>
<dbReference type="Pfam" id="PF00528">
    <property type="entry name" value="BPD_transp_1"/>
    <property type="match status" value="1"/>
</dbReference>
<comment type="similarity">
    <text evidence="8">Belongs to the binding-protein-dependent transport system permease family.</text>
</comment>
<dbReference type="InterPro" id="IPR035906">
    <property type="entry name" value="MetI-like_sf"/>
</dbReference>
<dbReference type="PANTHER" id="PTHR43357">
    <property type="entry name" value="INNER MEMBRANE ABC TRANSPORTER PERMEASE PROTEIN YDCV"/>
    <property type="match status" value="1"/>
</dbReference>
<evidence type="ECO:0000256" key="5">
    <source>
        <dbReference type="ARBA" id="ARBA00022692"/>
    </source>
</evidence>
<feature type="transmembrane region" description="Helical" evidence="8">
    <location>
        <begin position="70"/>
        <end position="92"/>
    </location>
</feature>
<dbReference type="GO" id="GO:0055085">
    <property type="term" value="P:transmembrane transport"/>
    <property type="evidence" value="ECO:0007669"/>
    <property type="project" value="InterPro"/>
</dbReference>
<dbReference type="GO" id="GO:0005886">
    <property type="term" value="C:plasma membrane"/>
    <property type="evidence" value="ECO:0007669"/>
    <property type="project" value="UniProtKB-SubCell"/>
</dbReference>
<dbReference type="EMBL" id="QEVW01000014">
    <property type="protein sequence ID" value="RAW12663.1"/>
    <property type="molecule type" value="Genomic_DNA"/>
</dbReference>
<evidence type="ECO:0000256" key="3">
    <source>
        <dbReference type="ARBA" id="ARBA00022475"/>
    </source>
</evidence>
<sequence length="279" mass="30077">MVKSNRLTKLLLYIFAGVVAVYLLLPLLMILLTSVGSGSASKFPPEGLTLKWYANLGEQTQFLVAFKNSLIASTGAVLLALITGTLAALAIVHHPFPGAGILRAFFVSPMVMPKITLGIAYLILFSKMHIAGGLFALILGEAVIVLPFVLTLVGSALANLQPAHREAAADLGAGPLRIFFTITLPQLRLSLLLSGSIAFVFTFDQVEAALLLLRQDSYTLPIQLFLYMEKWQDPTIAVVSVVLIAFALALFMIIKLVLRSVPGLESLFGGRKNKRRTGS</sequence>